<dbReference type="Proteomes" id="UP000521922">
    <property type="component" value="Unassembled WGS sequence"/>
</dbReference>
<dbReference type="InterPro" id="IPR035906">
    <property type="entry name" value="MetI-like_sf"/>
</dbReference>
<keyword evidence="4 7" id="KW-0812">Transmembrane</keyword>
<gene>
    <name evidence="9" type="ORF">BJ968_003732</name>
</gene>
<feature type="domain" description="ABC transmembrane type-1" evidence="8">
    <location>
        <begin position="69"/>
        <end position="277"/>
    </location>
</feature>
<dbReference type="RefSeq" id="WP_218885163.1">
    <property type="nucleotide sequence ID" value="NZ_BAAAGN010000030.1"/>
</dbReference>
<feature type="transmembrane region" description="Helical" evidence="7">
    <location>
        <begin position="69"/>
        <end position="94"/>
    </location>
</feature>
<dbReference type="Gene3D" id="1.10.3720.10">
    <property type="entry name" value="MetI-like"/>
    <property type="match status" value="1"/>
</dbReference>
<dbReference type="PANTHER" id="PTHR30193:SF37">
    <property type="entry name" value="INNER MEMBRANE ABC TRANSPORTER PERMEASE PROTEIN YCJO"/>
    <property type="match status" value="1"/>
</dbReference>
<comment type="subcellular location">
    <subcellularLocation>
        <location evidence="1 7">Cell membrane</location>
        <topology evidence="1 7">Multi-pass membrane protein</topology>
    </subcellularLocation>
</comment>
<feature type="transmembrane region" description="Helical" evidence="7">
    <location>
        <begin position="106"/>
        <end position="127"/>
    </location>
</feature>
<feature type="transmembrane region" description="Helical" evidence="7">
    <location>
        <begin position="12"/>
        <end position="37"/>
    </location>
</feature>
<dbReference type="PANTHER" id="PTHR30193">
    <property type="entry name" value="ABC TRANSPORTER PERMEASE PROTEIN"/>
    <property type="match status" value="1"/>
</dbReference>
<dbReference type="GO" id="GO:0055085">
    <property type="term" value="P:transmembrane transport"/>
    <property type="evidence" value="ECO:0007669"/>
    <property type="project" value="InterPro"/>
</dbReference>
<proteinExistence type="inferred from homology"/>
<dbReference type="InterPro" id="IPR000515">
    <property type="entry name" value="MetI-like"/>
</dbReference>
<dbReference type="Pfam" id="PF00528">
    <property type="entry name" value="BPD_transp_1"/>
    <property type="match status" value="1"/>
</dbReference>
<keyword evidence="6 7" id="KW-0472">Membrane</keyword>
<evidence type="ECO:0000256" key="7">
    <source>
        <dbReference type="RuleBase" id="RU363032"/>
    </source>
</evidence>
<protein>
    <submittedName>
        <fullName evidence="9">Multiple sugar transport system permease protein</fullName>
    </submittedName>
</protein>
<dbReference type="SUPFAM" id="SSF161098">
    <property type="entry name" value="MetI-like"/>
    <property type="match status" value="1"/>
</dbReference>
<evidence type="ECO:0000256" key="6">
    <source>
        <dbReference type="ARBA" id="ARBA00023136"/>
    </source>
</evidence>
<organism evidence="9 10">
    <name type="scientific">Kineococcus aurantiacus</name>
    <dbReference type="NCBI Taxonomy" id="37633"/>
    <lineage>
        <taxon>Bacteria</taxon>
        <taxon>Bacillati</taxon>
        <taxon>Actinomycetota</taxon>
        <taxon>Actinomycetes</taxon>
        <taxon>Kineosporiales</taxon>
        <taxon>Kineosporiaceae</taxon>
        <taxon>Kineococcus</taxon>
    </lineage>
</organism>
<evidence type="ECO:0000313" key="10">
    <source>
        <dbReference type="Proteomes" id="UP000521922"/>
    </source>
</evidence>
<comment type="similarity">
    <text evidence="7">Belongs to the binding-protein-dependent transport system permease family.</text>
</comment>
<feature type="transmembrane region" description="Helical" evidence="7">
    <location>
        <begin position="259"/>
        <end position="281"/>
    </location>
</feature>
<dbReference type="EMBL" id="JACCBB010000001">
    <property type="protein sequence ID" value="NYD24192.1"/>
    <property type="molecule type" value="Genomic_DNA"/>
</dbReference>
<dbReference type="AlphaFoldDB" id="A0A7Y9DP40"/>
<feature type="transmembrane region" description="Helical" evidence="7">
    <location>
        <begin position="147"/>
        <end position="172"/>
    </location>
</feature>
<evidence type="ECO:0000259" key="8">
    <source>
        <dbReference type="PROSITE" id="PS50928"/>
    </source>
</evidence>
<evidence type="ECO:0000256" key="5">
    <source>
        <dbReference type="ARBA" id="ARBA00022989"/>
    </source>
</evidence>
<keyword evidence="10" id="KW-1185">Reference proteome</keyword>
<keyword evidence="2 7" id="KW-0813">Transport</keyword>
<evidence type="ECO:0000256" key="1">
    <source>
        <dbReference type="ARBA" id="ARBA00004651"/>
    </source>
</evidence>
<evidence type="ECO:0000256" key="4">
    <source>
        <dbReference type="ARBA" id="ARBA00022692"/>
    </source>
</evidence>
<accession>A0A7Y9DP40</accession>
<name>A0A7Y9DP40_9ACTN</name>
<reference evidence="9 10" key="1">
    <citation type="submission" date="2020-07" db="EMBL/GenBank/DDBJ databases">
        <title>Sequencing the genomes of 1000 actinobacteria strains.</title>
        <authorList>
            <person name="Klenk H.-P."/>
        </authorList>
    </citation>
    <scope>NUCLEOTIDE SEQUENCE [LARGE SCALE GENOMIC DNA]</scope>
    <source>
        <strain evidence="9 10">DSM 7487</strain>
    </source>
</reference>
<evidence type="ECO:0000256" key="2">
    <source>
        <dbReference type="ARBA" id="ARBA00022448"/>
    </source>
</evidence>
<evidence type="ECO:0000313" key="9">
    <source>
        <dbReference type="EMBL" id="NYD24192.1"/>
    </source>
</evidence>
<keyword evidence="5 7" id="KW-1133">Transmembrane helix</keyword>
<sequence length="291" mass="31265">MRTRRTREALTGLALLAPSLLGTAVFLLVPVAVALWLSLHRWDLVSPARWAGLDNYAAVLSDAGTRHSFAVTALFTALVIPVQTGLGLLVAVLLARRLPGSGFFRVLYVVPWICAPLVVGLVWRWVFDPSTGALNALIGTRVEWLTSHALALPAVAFVTVWTQVGYVALFFLAGLAGIPPQLADAARVDGAGPWRVFRSITLPLLRPTTSFVLITGVISSFQVFDTVYAMTGGGPGGDTSVVAYQIYSEAFTALRMGRAAAISVVLMVVLVVLTVAQRLWFGRRTTYELSA</sequence>
<feature type="transmembrane region" description="Helical" evidence="7">
    <location>
        <begin position="204"/>
        <end position="224"/>
    </location>
</feature>
<keyword evidence="9" id="KW-0762">Sugar transport</keyword>
<dbReference type="PROSITE" id="PS50928">
    <property type="entry name" value="ABC_TM1"/>
    <property type="match status" value="1"/>
</dbReference>
<dbReference type="CDD" id="cd06261">
    <property type="entry name" value="TM_PBP2"/>
    <property type="match status" value="1"/>
</dbReference>
<comment type="caution">
    <text evidence="9">The sequence shown here is derived from an EMBL/GenBank/DDBJ whole genome shotgun (WGS) entry which is preliminary data.</text>
</comment>
<dbReference type="InterPro" id="IPR051393">
    <property type="entry name" value="ABC_transporter_permease"/>
</dbReference>
<evidence type="ECO:0000256" key="3">
    <source>
        <dbReference type="ARBA" id="ARBA00022475"/>
    </source>
</evidence>
<dbReference type="GO" id="GO:0005886">
    <property type="term" value="C:plasma membrane"/>
    <property type="evidence" value="ECO:0007669"/>
    <property type="project" value="UniProtKB-SubCell"/>
</dbReference>
<keyword evidence="3" id="KW-1003">Cell membrane</keyword>